<comment type="caution">
    <text evidence="2">The sequence shown here is derived from an EMBL/GenBank/DDBJ whole genome shotgun (WGS) entry which is preliminary data.</text>
</comment>
<evidence type="ECO:0000313" key="3">
    <source>
        <dbReference type="Proteomes" id="UP000291981"/>
    </source>
</evidence>
<dbReference type="EMBL" id="SGIU01000002">
    <property type="protein sequence ID" value="TAI47203.1"/>
    <property type="molecule type" value="Genomic_DNA"/>
</dbReference>
<dbReference type="InterPro" id="IPR025667">
    <property type="entry name" value="SprB_repeat"/>
</dbReference>
<gene>
    <name evidence="2" type="ORF">EW142_10995</name>
</gene>
<dbReference type="OrthoDB" id="2582440at2"/>
<dbReference type="Pfam" id="PF13573">
    <property type="entry name" value="SprB"/>
    <property type="match status" value="1"/>
</dbReference>
<sequence length="1196" mass="129709">MISFLLPNPMVSSLVKKKRFLFFFKTTSISYIRFIPLVLFICFLNPVQSQTQLDTWFRAGKAVNAPTAGISLYLPNPGVPGTFGNPGGDGTLVDTWYDIVYFVEQNALPHPLPFNYPVEFNHPFGFPAFLTPVGITPGQPVFRRNNTSNINFNPVIEFDGSGSGQALYFDSDTTEDVTIFVVFRATGAGNSQETQRLLYGGDVDTHHTSFNPNSIRTNLSLGVSDGNRFSIGRSWDGDGGGYFQSGGIDLLGEPSIGVFTRQRGIDLETLNTYVNGLDDVIAVRNHPLADNQLYWYNSIGKHFNSNDPNRNLTGEVAELLLVDNVLSNNHRQRIESYLALKYGITLSSNMAGQLGSVVGNGSYDYLAADGTVIWQTDPTYKFDIAGIGVDRFRAAGGISLRYNIDQRISKSVNSNSMVTVSTNSDFSTDNLDLTRPPVDGSPFSYDHNYLIWSNDRGNINGTNVELPTSIVSRIEREWKVQTTRSGGVNPISGVSIRVDLSSSDLLNNGNCGIKLLIDTDGDGDFTTGAITQIDATLIDGTDHAFFDGIDFQDGEVFTVGYGDNVDPTGSNPAPIIVCDTVPLPDINVVNDEADNCGVPTVSFISDISNGSTNPETITRTYRIMDAVGNSIDVQQTITLYISPNVNAGSDGEVCEGNDYDLSTSTITPSANDFSSLTWSGGDGSFNDISLLLPTYTPGPNDILTGNVVLTLTAHSYGSCIDFIDSMTLTINNTPIADAPADVESCDSYILPALANGNYFDAPNGGGNAHFANDAITATTTLYVFSPGTGSCPDVENSFTVTINNTPIADAPADVESCDSYILPALANGNYFDAPNGGGNAHFANDAITATTTLYVFSPGTGSCPDVENSFTVTVNKLGISNTIENESCQGAEDGLIRIAISGGEGPYRLSINSMSEMIFTDSSFTIDELAPGDYSITITDQNQCQVNDFVEVFSDGVNLNATIEPIYDCDLGAPANRLNVTLENASISSEVLYALDSTNPNDFTTDSNFTNIAPGNHFLSILHNNGCLETIPFVIEDFAPLTLDLVNTNINEITSSVSGGSPPYTYFFENQTGTSNNVFLIEGTGTYFIKVVDSKGCEIIDSITLNFLDIEIPNFFTPNNDGQNDLWMPKNIEKYSNVTTFIFDRYGRKIKTMGNMDYGWDGYYESNPLPSGDYWYVIKLNDESGREYMGHFTLYR</sequence>
<reference evidence="2 3" key="1">
    <citation type="submission" date="2019-02" db="EMBL/GenBank/DDBJ databases">
        <title>Draft genome sequence of Muricauda sp. 176CP4-71.</title>
        <authorList>
            <person name="Park J.-S."/>
        </authorList>
    </citation>
    <scope>NUCLEOTIDE SEQUENCE [LARGE SCALE GENOMIC DNA]</scope>
    <source>
        <strain evidence="2 3">176CP4-71</strain>
    </source>
</reference>
<dbReference type="Pfam" id="PF26628">
    <property type="entry name" value="DUF8202"/>
    <property type="match status" value="1"/>
</dbReference>
<dbReference type="InterPro" id="IPR026341">
    <property type="entry name" value="T9SS_type_B"/>
</dbReference>
<evidence type="ECO:0000259" key="1">
    <source>
        <dbReference type="Pfam" id="PF26628"/>
    </source>
</evidence>
<dbReference type="InterPro" id="IPR058515">
    <property type="entry name" value="DUF8202"/>
</dbReference>
<feature type="domain" description="DUF8202" evidence="1">
    <location>
        <begin position="331"/>
        <end position="554"/>
    </location>
</feature>
<accession>A0A4Q8QF96</accession>
<dbReference type="Proteomes" id="UP000291981">
    <property type="component" value="Unassembled WGS sequence"/>
</dbReference>
<dbReference type="Pfam" id="PF13585">
    <property type="entry name" value="CHU_C"/>
    <property type="match status" value="1"/>
</dbReference>
<name>A0A4Q8QF96_9FLAO</name>
<proteinExistence type="predicted"/>
<dbReference type="NCBIfam" id="TIGR04131">
    <property type="entry name" value="Bac_Flav_CTERM"/>
    <property type="match status" value="1"/>
</dbReference>
<evidence type="ECO:0000313" key="2">
    <source>
        <dbReference type="EMBL" id="TAI47203.1"/>
    </source>
</evidence>
<dbReference type="AlphaFoldDB" id="A0A4Q8QF96"/>
<organism evidence="2 3">
    <name type="scientific">Flagellimonas allohymeniacidonis</name>
    <dbReference type="NCBI Taxonomy" id="2517819"/>
    <lineage>
        <taxon>Bacteria</taxon>
        <taxon>Pseudomonadati</taxon>
        <taxon>Bacteroidota</taxon>
        <taxon>Flavobacteriia</taxon>
        <taxon>Flavobacteriales</taxon>
        <taxon>Flavobacteriaceae</taxon>
        <taxon>Flagellimonas</taxon>
    </lineage>
</organism>
<keyword evidence="3" id="KW-1185">Reference proteome</keyword>
<protein>
    <submittedName>
        <fullName evidence="2">T9SS type B sorting domain-containing protein</fullName>
    </submittedName>
</protein>